<name>A0ACC1HE29_9FUNG</name>
<evidence type="ECO:0000313" key="2">
    <source>
        <dbReference type="Proteomes" id="UP001145114"/>
    </source>
</evidence>
<organism evidence="1 2">
    <name type="scientific">Spiromyces aspiralis</name>
    <dbReference type="NCBI Taxonomy" id="68401"/>
    <lineage>
        <taxon>Eukaryota</taxon>
        <taxon>Fungi</taxon>
        <taxon>Fungi incertae sedis</taxon>
        <taxon>Zoopagomycota</taxon>
        <taxon>Kickxellomycotina</taxon>
        <taxon>Kickxellomycetes</taxon>
        <taxon>Kickxellales</taxon>
        <taxon>Kickxellaceae</taxon>
        <taxon>Spiromyces</taxon>
    </lineage>
</organism>
<protein>
    <submittedName>
        <fullName evidence="1">Uncharacterized protein</fullName>
    </submittedName>
</protein>
<evidence type="ECO:0000313" key="1">
    <source>
        <dbReference type="EMBL" id="KAJ1674870.1"/>
    </source>
</evidence>
<keyword evidence="2" id="KW-1185">Reference proteome</keyword>
<dbReference type="Proteomes" id="UP001145114">
    <property type="component" value="Unassembled WGS sequence"/>
</dbReference>
<dbReference type="EMBL" id="JAMZIH010005631">
    <property type="protein sequence ID" value="KAJ1674870.1"/>
    <property type="molecule type" value="Genomic_DNA"/>
</dbReference>
<gene>
    <name evidence="1" type="ORF">EV182_002397</name>
</gene>
<sequence length="76" mass="8202">MGHAYESLKVYPLPIENALEATQLSGIGRGIAEKLDKKLQEWRRANDIAAPADPGLNRQPDGGYRAASGRLSGVIE</sequence>
<proteinExistence type="predicted"/>
<reference evidence="1" key="1">
    <citation type="submission" date="2022-06" db="EMBL/GenBank/DDBJ databases">
        <title>Phylogenomic reconstructions and comparative analyses of Kickxellomycotina fungi.</title>
        <authorList>
            <person name="Reynolds N.K."/>
            <person name="Stajich J.E."/>
            <person name="Barry K."/>
            <person name="Grigoriev I.V."/>
            <person name="Crous P."/>
            <person name="Smith M.E."/>
        </authorList>
    </citation>
    <scope>NUCLEOTIDE SEQUENCE</scope>
    <source>
        <strain evidence="1">RSA 2271</strain>
    </source>
</reference>
<comment type="caution">
    <text evidence="1">The sequence shown here is derived from an EMBL/GenBank/DDBJ whole genome shotgun (WGS) entry which is preliminary data.</text>
</comment>
<accession>A0ACC1HE29</accession>